<feature type="transmembrane region" description="Helical" evidence="6">
    <location>
        <begin position="421"/>
        <end position="443"/>
    </location>
</feature>
<organism evidence="8 9">
    <name type="scientific">Actinacidiphila yanglinensis</name>
    <dbReference type="NCBI Taxonomy" id="310779"/>
    <lineage>
        <taxon>Bacteria</taxon>
        <taxon>Bacillati</taxon>
        <taxon>Actinomycetota</taxon>
        <taxon>Actinomycetes</taxon>
        <taxon>Kitasatosporales</taxon>
        <taxon>Streptomycetaceae</taxon>
        <taxon>Actinacidiphila</taxon>
    </lineage>
</organism>
<dbReference type="OrthoDB" id="4056095at2"/>
<dbReference type="AlphaFoldDB" id="A0A1H6CT45"/>
<feature type="transmembrane region" description="Helical" evidence="6">
    <location>
        <begin position="199"/>
        <end position="218"/>
    </location>
</feature>
<dbReference type="GO" id="GO:0005886">
    <property type="term" value="C:plasma membrane"/>
    <property type="evidence" value="ECO:0007669"/>
    <property type="project" value="UniProtKB-SubCell"/>
</dbReference>
<evidence type="ECO:0000256" key="6">
    <source>
        <dbReference type="SAM" id="Phobius"/>
    </source>
</evidence>
<evidence type="ECO:0000256" key="1">
    <source>
        <dbReference type="ARBA" id="ARBA00004651"/>
    </source>
</evidence>
<dbReference type="EMBL" id="FNVU01000010">
    <property type="protein sequence ID" value="SEG76170.1"/>
    <property type="molecule type" value="Genomic_DNA"/>
</dbReference>
<feature type="region of interest" description="Disordered" evidence="5">
    <location>
        <begin position="159"/>
        <end position="192"/>
    </location>
</feature>
<protein>
    <submittedName>
        <fullName evidence="8">Major Facilitator Superfamily protein</fullName>
    </submittedName>
</protein>
<dbReference type="SUPFAM" id="SSF103473">
    <property type="entry name" value="MFS general substrate transporter"/>
    <property type="match status" value="2"/>
</dbReference>
<dbReference type="PROSITE" id="PS50850">
    <property type="entry name" value="MFS"/>
    <property type="match status" value="1"/>
</dbReference>
<feature type="transmembrane region" description="Helical" evidence="6">
    <location>
        <begin position="332"/>
        <end position="355"/>
    </location>
</feature>
<evidence type="ECO:0000256" key="4">
    <source>
        <dbReference type="ARBA" id="ARBA00023136"/>
    </source>
</evidence>
<feature type="transmembrane region" description="Helical" evidence="6">
    <location>
        <begin position="31"/>
        <end position="58"/>
    </location>
</feature>
<dbReference type="RefSeq" id="WP_103887855.1">
    <property type="nucleotide sequence ID" value="NZ_FNVU01000010.1"/>
</dbReference>
<dbReference type="InterPro" id="IPR011701">
    <property type="entry name" value="MFS"/>
</dbReference>
<evidence type="ECO:0000313" key="8">
    <source>
        <dbReference type="EMBL" id="SEG76170.1"/>
    </source>
</evidence>
<feature type="transmembrane region" description="Helical" evidence="6">
    <location>
        <begin position="395"/>
        <end position="415"/>
    </location>
</feature>
<evidence type="ECO:0000313" key="9">
    <source>
        <dbReference type="Proteomes" id="UP000236754"/>
    </source>
</evidence>
<feature type="transmembrane region" description="Helical" evidence="6">
    <location>
        <begin position="125"/>
        <end position="150"/>
    </location>
</feature>
<sequence>MSATTHTSRTSTWAAVYDGPTLLMSARKVQAVSAACILVLLLALLDVNIVSAVAWRMVADLDPVHGIGELPWLTSCYALADCMVVPLYGKLADEYGAKPMLVTALGIFAAGSLLCGIAQNLTQLIVFRAVQGLGAGGLTAITLVVTGILFNDREGRSGDEGAVNDGFGNDGSGGGGSDEEAPAGAGAPRADRPLKPSSAVGIGASVMFGLGLALGPPLGGLIADSLDWRWVFFLNLPFSLGAFVVFVAALNMPANPVRRRVDFLGAALLGGFGACALLVTEWGGTRYPWASSAIAALATGAVLLAGCFVWRSLTAAEPLVSLALMRNPVFRAMMPISLIAGVGVAGGLLYVSGYLQIGRGLSTGRSGLLVLCMAAGILASIPVARAIFALLGRFTYLLVAAGVIQAAVLALFGGLGPDTSYWLVGAGCFVLGIGIGQSLGLGLQFMQSSVATSDLGVATSSLRFCQQLGTAAGFALYSTLVARYLDAHLTGAAGAANVHGDLDTSALAHLPPAQHRAAVGVFIHATDLVFVVAAAISLAAGLLAFSIRERRYV</sequence>
<evidence type="ECO:0000256" key="5">
    <source>
        <dbReference type="SAM" id="MobiDB-lite"/>
    </source>
</evidence>
<dbReference type="Gene3D" id="1.20.1250.20">
    <property type="entry name" value="MFS general substrate transporter like domains"/>
    <property type="match status" value="2"/>
</dbReference>
<proteinExistence type="predicted"/>
<dbReference type="PANTHER" id="PTHR23501:SF197">
    <property type="entry name" value="COMD"/>
    <property type="match status" value="1"/>
</dbReference>
<accession>A0A1H6CT45</accession>
<evidence type="ECO:0000256" key="2">
    <source>
        <dbReference type="ARBA" id="ARBA00022692"/>
    </source>
</evidence>
<feature type="transmembrane region" description="Helical" evidence="6">
    <location>
        <begin position="263"/>
        <end position="283"/>
    </location>
</feature>
<reference evidence="8 9" key="1">
    <citation type="submission" date="2016-10" db="EMBL/GenBank/DDBJ databases">
        <authorList>
            <person name="de Groot N.N."/>
        </authorList>
    </citation>
    <scope>NUCLEOTIDE SEQUENCE [LARGE SCALE GENOMIC DNA]</scope>
    <source>
        <strain evidence="8 9">CGMCC 4.2023</strain>
    </source>
</reference>
<gene>
    <name evidence="8" type="ORF">SAMN05216223_11059</name>
</gene>
<keyword evidence="4 6" id="KW-0472">Membrane</keyword>
<feature type="transmembrane region" description="Helical" evidence="6">
    <location>
        <begin position="230"/>
        <end position="251"/>
    </location>
</feature>
<evidence type="ECO:0000256" key="3">
    <source>
        <dbReference type="ARBA" id="ARBA00022989"/>
    </source>
</evidence>
<feature type="transmembrane region" description="Helical" evidence="6">
    <location>
        <begin position="100"/>
        <end position="119"/>
    </location>
</feature>
<feature type="transmembrane region" description="Helical" evidence="6">
    <location>
        <begin position="289"/>
        <end position="311"/>
    </location>
</feature>
<keyword evidence="2 6" id="KW-0812">Transmembrane</keyword>
<dbReference type="GO" id="GO:0022857">
    <property type="term" value="F:transmembrane transporter activity"/>
    <property type="evidence" value="ECO:0007669"/>
    <property type="project" value="InterPro"/>
</dbReference>
<feature type="domain" description="Major facilitator superfamily (MFS) profile" evidence="7">
    <location>
        <begin position="32"/>
        <end position="552"/>
    </location>
</feature>
<dbReference type="Pfam" id="PF07690">
    <property type="entry name" value="MFS_1"/>
    <property type="match status" value="2"/>
</dbReference>
<comment type="subcellular location">
    <subcellularLocation>
        <location evidence="1">Cell membrane</location>
        <topology evidence="1">Multi-pass membrane protein</topology>
    </subcellularLocation>
</comment>
<keyword evidence="3 6" id="KW-1133">Transmembrane helix</keyword>
<feature type="transmembrane region" description="Helical" evidence="6">
    <location>
        <begin position="367"/>
        <end position="388"/>
    </location>
</feature>
<dbReference type="Proteomes" id="UP000236754">
    <property type="component" value="Unassembled WGS sequence"/>
</dbReference>
<feature type="transmembrane region" description="Helical" evidence="6">
    <location>
        <begin position="528"/>
        <end position="547"/>
    </location>
</feature>
<evidence type="ECO:0000259" key="7">
    <source>
        <dbReference type="PROSITE" id="PS50850"/>
    </source>
</evidence>
<dbReference type="InterPro" id="IPR020846">
    <property type="entry name" value="MFS_dom"/>
</dbReference>
<dbReference type="InterPro" id="IPR036259">
    <property type="entry name" value="MFS_trans_sf"/>
</dbReference>
<keyword evidence="9" id="KW-1185">Reference proteome</keyword>
<name>A0A1H6CT45_9ACTN</name>
<dbReference type="PANTHER" id="PTHR23501">
    <property type="entry name" value="MAJOR FACILITATOR SUPERFAMILY"/>
    <property type="match status" value="1"/>
</dbReference>